<feature type="transmembrane region" description="Helical" evidence="1">
    <location>
        <begin position="167"/>
        <end position="189"/>
    </location>
</feature>
<feature type="transmembrane region" description="Helical" evidence="1">
    <location>
        <begin position="229"/>
        <end position="250"/>
    </location>
</feature>
<comment type="caution">
    <text evidence="3">The sequence shown here is derived from an EMBL/GenBank/DDBJ whole genome shotgun (WGS) entry which is preliminary data.</text>
</comment>
<dbReference type="EMBL" id="BTSY01000004">
    <property type="protein sequence ID" value="GMT23425.1"/>
    <property type="molecule type" value="Genomic_DNA"/>
</dbReference>
<dbReference type="Pfam" id="PF02931">
    <property type="entry name" value="Neur_chan_LBD"/>
    <property type="match status" value="1"/>
</dbReference>
<dbReference type="AlphaFoldDB" id="A0AAV5VY62"/>
<dbReference type="CDD" id="cd18989">
    <property type="entry name" value="LGIC_ECD_cation"/>
    <property type="match status" value="1"/>
</dbReference>
<dbReference type="FunFam" id="1.20.58.390:FF:000177">
    <property type="entry name" value="Uncharacterized protein"/>
    <property type="match status" value="1"/>
</dbReference>
<dbReference type="SUPFAM" id="SSF63712">
    <property type="entry name" value="Nicotinic receptor ligand binding domain-like"/>
    <property type="match status" value="1"/>
</dbReference>
<evidence type="ECO:0000256" key="1">
    <source>
        <dbReference type="SAM" id="Phobius"/>
    </source>
</evidence>
<accession>A0AAV5VY62</accession>
<feature type="transmembrane region" description="Helical" evidence="1">
    <location>
        <begin position="195"/>
        <end position="217"/>
    </location>
</feature>
<dbReference type="GO" id="GO:0004888">
    <property type="term" value="F:transmembrane signaling receptor activity"/>
    <property type="evidence" value="ECO:0007669"/>
    <property type="project" value="InterPro"/>
</dbReference>
<gene>
    <name evidence="3" type="ORF">PFISCL1PPCAC_14722</name>
</gene>
<keyword evidence="1" id="KW-0472">Membrane</keyword>
<feature type="transmembrane region" description="Helical" evidence="1">
    <location>
        <begin position="284"/>
        <end position="305"/>
    </location>
</feature>
<dbReference type="GO" id="GO:0005230">
    <property type="term" value="F:extracellular ligand-gated monoatomic ion channel activity"/>
    <property type="evidence" value="ECO:0007669"/>
    <property type="project" value="InterPro"/>
</dbReference>
<feature type="non-terminal residue" evidence="3">
    <location>
        <position position="308"/>
    </location>
</feature>
<organism evidence="3 4">
    <name type="scientific">Pristionchus fissidentatus</name>
    <dbReference type="NCBI Taxonomy" id="1538716"/>
    <lineage>
        <taxon>Eukaryota</taxon>
        <taxon>Metazoa</taxon>
        <taxon>Ecdysozoa</taxon>
        <taxon>Nematoda</taxon>
        <taxon>Chromadorea</taxon>
        <taxon>Rhabditida</taxon>
        <taxon>Rhabditina</taxon>
        <taxon>Diplogasteromorpha</taxon>
        <taxon>Diplogasteroidea</taxon>
        <taxon>Neodiplogasteridae</taxon>
        <taxon>Pristionchus</taxon>
    </lineage>
</organism>
<dbReference type="InterPro" id="IPR006202">
    <property type="entry name" value="Neur_chan_lig-bd"/>
</dbReference>
<dbReference type="GO" id="GO:0016020">
    <property type="term" value="C:membrane"/>
    <property type="evidence" value="ECO:0007669"/>
    <property type="project" value="InterPro"/>
</dbReference>
<dbReference type="Gene3D" id="1.20.58.390">
    <property type="entry name" value="Neurotransmitter-gated ion-channel transmembrane domain"/>
    <property type="match status" value="1"/>
</dbReference>
<sequence length="308" mass="35410">NERGMEFSIVMGMMLMWTDPRMRWNPLKYNNISHFYLTLDQIWFPHFHPCTSSAVTYLSIDRNQAVKIFSNGEVKTILRAEITFSCAFNTERFPFDVQQCYLCFTLNGYDPEEVRFTAYMDEGALTNEMSEWRVQIDNKTFSFPYCANDICMTIMQYPVVLSRNPQFWIGLVVIPIFMLGFLIFIGLFFSGPENLVNNAIGFGLTTMTSMMVVVGILNDSLSKIERIPCMGLFVLIQISVTSIAVISVLLTDQIVRKLSKMAKSKSRDNSRVWRVVEKVSSGGIVRNTLFIVFTILHIANFIWFVSNK</sequence>
<feature type="domain" description="Neurotransmitter-gated ion-channel ligand-binding" evidence="2">
    <location>
        <begin position="1"/>
        <end position="132"/>
    </location>
</feature>
<keyword evidence="4" id="KW-1185">Reference proteome</keyword>
<dbReference type="PANTHER" id="PTHR18945">
    <property type="entry name" value="NEUROTRANSMITTER GATED ION CHANNEL"/>
    <property type="match status" value="1"/>
</dbReference>
<feature type="non-terminal residue" evidence="3">
    <location>
        <position position="1"/>
    </location>
</feature>
<dbReference type="InterPro" id="IPR006201">
    <property type="entry name" value="Neur_channel"/>
</dbReference>
<evidence type="ECO:0000313" key="3">
    <source>
        <dbReference type="EMBL" id="GMT23425.1"/>
    </source>
</evidence>
<dbReference type="Proteomes" id="UP001432322">
    <property type="component" value="Unassembled WGS sequence"/>
</dbReference>
<dbReference type="InterPro" id="IPR038050">
    <property type="entry name" value="Neuro_actylchol_rec"/>
</dbReference>
<dbReference type="Gene3D" id="2.70.170.10">
    <property type="entry name" value="Neurotransmitter-gated ion-channel ligand-binding domain"/>
    <property type="match status" value="1"/>
</dbReference>
<reference evidence="3" key="1">
    <citation type="submission" date="2023-10" db="EMBL/GenBank/DDBJ databases">
        <title>Genome assembly of Pristionchus species.</title>
        <authorList>
            <person name="Yoshida K."/>
            <person name="Sommer R.J."/>
        </authorList>
    </citation>
    <scope>NUCLEOTIDE SEQUENCE</scope>
    <source>
        <strain evidence="3">RS5133</strain>
    </source>
</reference>
<keyword evidence="1" id="KW-1133">Transmembrane helix</keyword>
<evidence type="ECO:0000259" key="2">
    <source>
        <dbReference type="Pfam" id="PF02931"/>
    </source>
</evidence>
<keyword evidence="1" id="KW-0812">Transmembrane</keyword>
<dbReference type="InterPro" id="IPR036734">
    <property type="entry name" value="Neur_chan_lig-bd_sf"/>
</dbReference>
<proteinExistence type="predicted"/>
<protein>
    <recommendedName>
        <fullName evidence="2">Neurotransmitter-gated ion-channel ligand-binding domain-containing protein</fullName>
    </recommendedName>
</protein>
<evidence type="ECO:0000313" key="4">
    <source>
        <dbReference type="Proteomes" id="UP001432322"/>
    </source>
</evidence>
<name>A0AAV5VY62_9BILA</name>